<dbReference type="Gene3D" id="3.30.1330.40">
    <property type="entry name" value="RutC-like"/>
    <property type="match status" value="1"/>
</dbReference>
<keyword evidence="2" id="KW-1185">Reference proteome</keyword>
<dbReference type="InterPro" id="IPR035959">
    <property type="entry name" value="RutC-like_sf"/>
</dbReference>
<dbReference type="EMBL" id="LDJX01000006">
    <property type="protein sequence ID" value="KPM31114.1"/>
    <property type="molecule type" value="Genomic_DNA"/>
</dbReference>
<protein>
    <submittedName>
        <fullName evidence="1">Uncharacterized protein</fullName>
    </submittedName>
</protein>
<organism evidence="1 2">
    <name type="scientific">Croceitalea dokdonensis DOKDO 023</name>
    <dbReference type="NCBI Taxonomy" id="1300341"/>
    <lineage>
        <taxon>Bacteria</taxon>
        <taxon>Pseudomonadati</taxon>
        <taxon>Bacteroidota</taxon>
        <taxon>Flavobacteriia</taxon>
        <taxon>Flavobacteriales</taxon>
        <taxon>Flavobacteriaceae</taxon>
        <taxon>Croceitalea</taxon>
    </lineage>
</organism>
<dbReference type="SUPFAM" id="SSF55298">
    <property type="entry name" value="YjgF-like"/>
    <property type="match status" value="1"/>
</dbReference>
<name>A0A0P7ATA2_9FLAO</name>
<gene>
    <name evidence="1" type="ORF">I595_3093</name>
</gene>
<sequence length="38" mass="3881">MLGDTDMPASTLVGVDALGLPEWGVEIEAVAVIQTAPN</sequence>
<reference evidence="1 2" key="1">
    <citation type="submission" date="2015-09" db="EMBL/GenBank/DDBJ databases">
        <title>Genome sequence of the marine flavobacterium Croceitalea dokdonensis DOKDO 023 that contains proton- and sodium-pumping rhodopsins.</title>
        <authorList>
            <person name="Kwon S.-K."/>
            <person name="Lee H.K."/>
            <person name="Kwak M.-J."/>
            <person name="Kim J.F."/>
        </authorList>
    </citation>
    <scope>NUCLEOTIDE SEQUENCE [LARGE SCALE GENOMIC DNA]</scope>
    <source>
        <strain evidence="1 2">DOKDO 023</strain>
    </source>
</reference>
<dbReference type="Proteomes" id="UP000050280">
    <property type="component" value="Unassembled WGS sequence"/>
</dbReference>
<evidence type="ECO:0000313" key="1">
    <source>
        <dbReference type="EMBL" id="KPM31114.1"/>
    </source>
</evidence>
<accession>A0A0P7ATA2</accession>
<proteinExistence type="predicted"/>
<dbReference type="CDD" id="cd00448">
    <property type="entry name" value="YjgF_YER057c_UK114_family"/>
    <property type="match status" value="1"/>
</dbReference>
<dbReference type="AlphaFoldDB" id="A0A0P7ATA2"/>
<evidence type="ECO:0000313" key="2">
    <source>
        <dbReference type="Proteomes" id="UP000050280"/>
    </source>
</evidence>
<comment type="caution">
    <text evidence="1">The sequence shown here is derived from an EMBL/GenBank/DDBJ whole genome shotgun (WGS) entry which is preliminary data.</text>
</comment>